<dbReference type="Proteomes" id="UP000623967">
    <property type="component" value="Unassembled WGS sequence"/>
</dbReference>
<keyword evidence="2" id="KW-1185">Reference proteome</keyword>
<dbReference type="EMBL" id="JAESWB010000134">
    <property type="protein sequence ID" value="MBL4952064.1"/>
    <property type="molecule type" value="Genomic_DNA"/>
</dbReference>
<gene>
    <name evidence="1" type="ORF">JK635_07555</name>
</gene>
<protein>
    <submittedName>
        <fullName evidence="1">Uncharacterized protein</fullName>
    </submittedName>
</protein>
<name>A0ABS1TMV2_9BACI</name>
<organism evidence="1 2">
    <name type="scientific">Neobacillus paridis</name>
    <dbReference type="NCBI Taxonomy" id="2803862"/>
    <lineage>
        <taxon>Bacteria</taxon>
        <taxon>Bacillati</taxon>
        <taxon>Bacillota</taxon>
        <taxon>Bacilli</taxon>
        <taxon>Bacillales</taxon>
        <taxon>Bacillaceae</taxon>
        <taxon>Neobacillus</taxon>
    </lineage>
</organism>
<proteinExistence type="predicted"/>
<reference evidence="1 2" key="1">
    <citation type="submission" date="2021-01" db="EMBL/GenBank/DDBJ databases">
        <title>Genome public.</title>
        <authorList>
            <person name="Liu C."/>
            <person name="Sun Q."/>
        </authorList>
    </citation>
    <scope>NUCLEOTIDE SEQUENCE [LARGE SCALE GENOMIC DNA]</scope>
    <source>
        <strain evidence="1 2">YIM B02564</strain>
    </source>
</reference>
<evidence type="ECO:0000313" key="2">
    <source>
        <dbReference type="Proteomes" id="UP000623967"/>
    </source>
</evidence>
<comment type="caution">
    <text evidence="1">The sequence shown here is derived from an EMBL/GenBank/DDBJ whole genome shotgun (WGS) entry which is preliminary data.</text>
</comment>
<accession>A0ABS1TMV2</accession>
<sequence length="155" mass="17704">MKILTTGNVWGRQEPAGATLYKIIGNFCIHESCWNQLIQGCTTFEEVLYKIAEKRQPAASNQDKPNAADVEVVKTAIRNLGFVITKETKNRLYFRKPGTRGKVAPLFYDKRFRKFEFTGQANGLLDGFILRRIFEQIQSEVTRLKEEKLITIGSS</sequence>
<evidence type="ECO:0000313" key="1">
    <source>
        <dbReference type="EMBL" id="MBL4952064.1"/>
    </source>
</evidence>
<dbReference type="RefSeq" id="WP_202653343.1">
    <property type="nucleotide sequence ID" value="NZ_JAESWB010000134.1"/>
</dbReference>